<proteinExistence type="inferred from homology"/>
<dbReference type="EMBL" id="CP053923">
    <property type="protein sequence ID" value="QNT68985.1"/>
    <property type="molecule type" value="Genomic_DNA"/>
</dbReference>
<dbReference type="PANTHER" id="PTHR11579">
    <property type="entry name" value="PROTEIN-L-ISOASPARTATE O-METHYLTRANSFERASE"/>
    <property type="match status" value="1"/>
</dbReference>
<dbReference type="NCBIfam" id="TIGR00080">
    <property type="entry name" value="pimt"/>
    <property type="match status" value="1"/>
</dbReference>
<protein>
    <recommendedName>
        <fullName evidence="7">Protein-L-isoaspartate O-methyltransferase</fullName>
        <ecNumber evidence="7">2.1.1.77</ecNumber>
    </recommendedName>
    <alternativeName>
        <fullName evidence="7">L-isoaspartyl protein carboxyl methyltransferase</fullName>
    </alternativeName>
    <alternativeName>
        <fullName evidence="7">Protein L-isoaspartyl methyltransferase</fullName>
    </alternativeName>
    <alternativeName>
        <fullName evidence="7">Protein-beta-aspartate methyltransferase</fullName>
        <shortName evidence="7">PIMT</shortName>
    </alternativeName>
</protein>
<dbReference type="PROSITE" id="PS01279">
    <property type="entry name" value="PCMT"/>
    <property type="match status" value="1"/>
</dbReference>
<dbReference type="GO" id="GO:0004719">
    <property type="term" value="F:protein-L-isoaspartate (D-aspartate) O-methyltransferase activity"/>
    <property type="evidence" value="ECO:0007669"/>
    <property type="project" value="UniProtKB-UniRule"/>
</dbReference>
<dbReference type="AlphaFoldDB" id="A0A7H1MZU9"/>
<comment type="subcellular location">
    <subcellularLocation>
        <location evidence="1 7">Cytoplasm</location>
    </subcellularLocation>
</comment>
<dbReference type="FunFam" id="3.40.50.150:FF:000010">
    <property type="entry name" value="Protein-L-isoaspartate O-methyltransferase"/>
    <property type="match status" value="1"/>
</dbReference>
<dbReference type="NCBIfam" id="NF001453">
    <property type="entry name" value="PRK00312.1"/>
    <property type="match status" value="1"/>
</dbReference>
<dbReference type="KEGG" id="dvn:HQ394_06000"/>
<sequence length="211" mass="23380">MSMDARTIRLVMALRRAGVTDTRVCGAIERIPRDLFVPHHFQDKAYENTALPIGCHQTLSAPIVVGMMTQALDVGERMKVLEIGTGSGYHAAVLSRLCRRVYSIERYRDLQKEAEQRFARLGLHNITTKVGDGTFGWPEQAPFERIVITAAANDVPPLLGNQLAIGGLMVLPIDDGGGQQRLWRVRRTVDGFDTDDMGEIRFVPLIAEPGL</sequence>
<organism evidence="8 9">
    <name type="scientific">Defluviicoccus vanus</name>
    <dbReference type="NCBI Taxonomy" id="111831"/>
    <lineage>
        <taxon>Bacteria</taxon>
        <taxon>Pseudomonadati</taxon>
        <taxon>Pseudomonadota</taxon>
        <taxon>Alphaproteobacteria</taxon>
        <taxon>Rhodospirillales</taxon>
        <taxon>Rhodospirillaceae</taxon>
        <taxon>Defluviicoccus</taxon>
    </lineage>
</organism>
<evidence type="ECO:0000256" key="1">
    <source>
        <dbReference type="ARBA" id="ARBA00004496"/>
    </source>
</evidence>
<dbReference type="Pfam" id="PF01135">
    <property type="entry name" value="PCMT"/>
    <property type="match status" value="1"/>
</dbReference>
<evidence type="ECO:0000256" key="5">
    <source>
        <dbReference type="ARBA" id="ARBA00022679"/>
    </source>
</evidence>
<name>A0A7H1MZU9_9PROT</name>
<dbReference type="GO" id="GO:0005737">
    <property type="term" value="C:cytoplasm"/>
    <property type="evidence" value="ECO:0007669"/>
    <property type="project" value="UniProtKB-SubCell"/>
</dbReference>
<evidence type="ECO:0000256" key="6">
    <source>
        <dbReference type="ARBA" id="ARBA00022691"/>
    </source>
</evidence>
<evidence type="ECO:0000256" key="3">
    <source>
        <dbReference type="ARBA" id="ARBA00022490"/>
    </source>
</evidence>
<evidence type="ECO:0000313" key="9">
    <source>
        <dbReference type="Proteomes" id="UP000516369"/>
    </source>
</evidence>
<evidence type="ECO:0000313" key="8">
    <source>
        <dbReference type="EMBL" id="QNT68985.1"/>
    </source>
</evidence>
<dbReference type="CDD" id="cd02440">
    <property type="entry name" value="AdoMet_MTases"/>
    <property type="match status" value="1"/>
</dbReference>
<dbReference type="Proteomes" id="UP000516369">
    <property type="component" value="Chromosome"/>
</dbReference>
<comment type="function">
    <text evidence="7">Catalyzes the methyl esterification of L-isoaspartyl residues in peptides and proteins that result from spontaneous decomposition of normal L-aspartyl and L-asparaginyl residues. It plays a role in the repair and/or degradation of damaged proteins.</text>
</comment>
<dbReference type="EC" id="2.1.1.77" evidence="7"/>
<dbReference type="InterPro" id="IPR029063">
    <property type="entry name" value="SAM-dependent_MTases_sf"/>
</dbReference>
<evidence type="ECO:0000256" key="7">
    <source>
        <dbReference type="HAMAP-Rule" id="MF_00090"/>
    </source>
</evidence>
<dbReference type="SUPFAM" id="SSF53335">
    <property type="entry name" value="S-adenosyl-L-methionine-dependent methyltransferases"/>
    <property type="match status" value="1"/>
</dbReference>
<dbReference type="RefSeq" id="WP_190262496.1">
    <property type="nucleotide sequence ID" value="NZ_CP053923.1"/>
</dbReference>
<comment type="catalytic activity">
    <reaction evidence="7">
        <text>[protein]-L-isoaspartate + S-adenosyl-L-methionine = [protein]-L-isoaspartate alpha-methyl ester + S-adenosyl-L-homocysteine</text>
        <dbReference type="Rhea" id="RHEA:12705"/>
        <dbReference type="Rhea" id="RHEA-COMP:12143"/>
        <dbReference type="Rhea" id="RHEA-COMP:12144"/>
        <dbReference type="ChEBI" id="CHEBI:57856"/>
        <dbReference type="ChEBI" id="CHEBI:59789"/>
        <dbReference type="ChEBI" id="CHEBI:90596"/>
        <dbReference type="ChEBI" id="CHEBI:90598"/>
        <dbReference type="EC" id="2.1.1.77"/>
    </reaction>
</comment>
<dbReference type="GO" id="GO:0030091">
    <property type="term" value="P:protein repair"/>
    <property type="evidence" value="ECO:0007669"/>
    <property type="project" value="UniProtKB-UniRule"/>
</dbReference>
<keyword evidence="9" id="KW-1185">Reference proteome</keyword>
<evidence type="ECO:0000256" key="2">
    <source>
        <dbReference type="ARBA" id="ARBA00005369"/>
    </source>
</evidence>
<keyword evidence="6 7" id="KW-0949">S-adenosyl-L-methionine</keyword>
<dbReference type="GO" id="GO:0032259">
    <property type="term" value="P:methylation"/>
    <property type="evidence" value="ECO:0007669"/>
    <property type="project" value="UniProtKB-KW"/>
</dbReference>
<dbReference type="HAMAP" id="MF_00090">
    <property type="entry name" value="PIMT"/>
    <property type="match status" value="1"/>
</dbReference>
<gene>
    <name evidence="7" type="primary">pcm</name>
    <name evidence="8" type="ORF">HQ394_06000</name>
</gene>
<dbReference type="Gene3D" id="3.40.50.150">
    <property type="entry name" value="Vaccinia Virus protein VP39"/>
    <property type="match status" value="1"/>
</dbReference>
<accession>A0A7H1MZU9</accession>
<keyword evidence="5 7" id="KW-0808">Transferase</keyword>
<evidence type="ECO:0000256" key="4">
    <source>
        <dbReference type="ARBA" id="ARBA00022603"/>
    </source>
</evidence>
<reference evidence="8 9" key="1">
    <citation type="submission" date="2020-05" db="EMBL/GenBank/DDBJ databases">
        <title>Complete closed genome sequence of Defluviicoccus vanus.</title>
        <authorList>
            <person name="Bessarab I."/>
            <person name="Arumugam K."/>
            <person name="Maszenan A.M."/>
            <person name="Seviour R.J."/>
            <person name="Williams R.B."/>
        </authorList>
    </citation>
    <scope>NUCLEOTIDE SEQUENCE [LARGE SCALE GENOMIC DNA]</scope>
    <source>
        <strain evidence="8 9">Ben 114</strain>
    </source>
</reference>
<comment type="similarity">
    <text evidence="2 7">Belongs to the methyltransferase superfamily. L-isoaspartyl/D-aspartyl protein methyltransferase family.</text>
</comment>
<keyword evidence="3 7" id="KW-0963">Cytoplasm</keyword>
<keyword evidence="4 7" id="KW-0489">Methyltransferase</keyword>
<dbReference type="PANTHER" id="PTHR11579:SF0">
    <property type="entry name" value="PROTEIN-L-ISOASPARTATE(D-ASPARTATE) O-METHYLTRANSFERASE"/>
    <property type="match status" value="1"/>
</dbReference>
<dbReference type="InterPro" id="IPR000682">
    <property type="entry name" value="PCMT"/>
</dbReference>
<feature type="active site" evidence="7">
    <location>
        <position position="60"/>
    </location>
</feature>